<dbReference type="EMBL" id="NKHU02000038">
    <property type="protein sequence ID" value="RHZ62292.1"/>
    <property type="molecule type" value="Genomic_DNA"/>
</dbReference>
<protein>
    <recommendedName>
        <fullName evidence="3">DUF614 domain protein</fullName>
    </recommendedName>
</protein>
<reference evidence="1" key="1">
    <citation type="submission" date="2018-08" db="EMBL/GenBank/DDBJ databases">
        <title>Draft genome sequence of azole-resistant Aspergillus thermomutatus (Neosartorya pseudofischeri) strain HMR AF 39, isolated from a human nasal aspirate.</title>
        <authorList>
            <person name="Parent-Michaud M."/>
            <person name="Dufresne P.J."/>
            <person name="Fournier E."/>
            <person name="Martineau C."/>
            <person name="Moreira S."/>
            <person name="Perkins V."/>
            <person name="De Repentigny L."/>
            <person name="Dufresne S.F."/>
        </authorList>
    </citation>
    <scope>NUCLEOTIDE SEQUENCE [LARGE SCALE GENOMIC DNA]</scope>
    <source>
        <strain evidence="1">HMR AF 39</strain>
    </source>
</reference>
<dbReference type="NCBIfam" id="TIGR01571">
    <property type="entry name" value="A_thal_Cys_rich"/>
    <property type="match status" value="1"/>
</dbReference>
<dbReference type="STRING" id="41047.A0A397HGV5"/>
<keyword evidence="2" id="KW-1185">Reference proteome</keyword>
<sequence length="168" mass="18832">MDIKEPQQPAPAAQHSHEWSGTVSLLLKPVRDPRPLNNLAFSVSPISHLRSNLTFLPSGLVGWCAPCCLFGKTQSRLQDPALKEHSYVNGDCCLYALSGYCGLYWVLLMIKRGELRERFGIQGSAFEDCWQSYCCPCCTLVQNEKEVEARSNNLQVGYQAPSEMTYPQ</sequence>
<dbReference type="PANTHER" id="PTHR15907">
    <property type="entry name" value="DUF614 FAMILY PROTEIN-RELATED"/>
    <property type="match status" value="1"/>
</dbReference>
<evidence type="ECO:0000313" key="2">
    <source>
        <dbReference type="Proteomes" id="UP000215305"/>
    </source>
</evidence>
<gene>
    <name evidence="1" type="ORF">CDV56_106009</name>
</gene>
<dbReference type="RefSeq" id="XP_026616704.1">
    <property type="nucleotide sequence ID" value="XM_026759628.1"/>
</dbReference>
<dbReference type="InterPro" id="IPR006461">
    <property type="entry name" value="PLAC_motif_containing"/>
</dbReference>
<dbReference type="Pfam" id="PF04749">
    <property type="entry name" value="PLAC8"/>
    <property type="match status" value="1"/>
</dbReference>
<evidence type="ECO:0000313" key="1">
    <source>
        <dbReference type="EMBL" id="RHZ62292.1"/>
    </source>
</evidence>
<dbReference type="AlphaFoldDB" id="A0A397HGV5"/>
<organism evidence="1 2">
    <name type="scientific">Aspergillus thermomutatus</name>
    <name type="common">Neosartorya pseudofischeri</name>
    <dbReference type="NCBI Taxonomy" id="41047"/>
    <lineage>
        <taxon>Eukaryota</taxon>
        <taxon>Fungi</taxon>
        <taxon>Dikarya</taxon>
        <taxon>Ascomycota</taxon>
        <taxon>Pezizomycotina</taxon>
        <taxon>Eurotiomycetes</taxon>
        <taxon>Eurotiomycetidae</taxon>
        <taxon>Eurotiales</taxon>
        <taxon>Aspergillaceae</taxon>
        <taxon>Aspergillus</taxon>
        <taxon>Aspergillus subgen. Fumigati</taxon>
    </lineage>
</organism>
<name>A0A397HGV5_ASPTH</name>
<proteinExistence type="predicted"/>
<dbReference type="Proteomes" id="UP000215305">
    <property type="component" value="Unassembled WGS sequence"/>
</dbReference>
<dbReference type="OrthoDB" id="1045822at2759"/>
<comment type="caution">
    <text evidence="1">The sequence shown here is derived from an EMBL/GenBank/DDBJ whole genome shotgun (WGS) entry which is preliminary data.</text>
</comment>
<dbReference type="GeneID" id="38127983"/>
<evidence type="ECO:0008006" key="3">
    <source>
        <dbReference type="Google" id="ProtNLM"/>
    </source>
</evidence>
<accession>A0A397HGV5</accession>
<dbReference type="VEuPathDB" id="FungiDB:CDV56_106009"/>